<proteinExistence type="predicted"/>
<reference evidence="2" key="1">
    <citation type="submission" date="2011-03" db="EMBL/GenBank/DDBJ databases">
        <title>Complete sequence of Sphingobacterium sp. 21.</title>
        <authorList>
            <consortium name="US DOE Joint Genome Institute"/>
            <person name="Lucas S."/>
            <person name="Copeland A."/>
            <person name="Lapidus A."/>
            <person name="Cheng J.-F."/>
            <person name="Goodwin L."/>
            <person name="Pitluck S."/>
            <person name="Davenport K."/>
            <person name="Detter J.C."/>
            <person name="Han C."/>
            <person name="Tapia R."/>
            <person name="Land M."/>
            <person name="Hauser L."/>
            <person name="Kyrpides N."/>
            <person name="Ivanova N."/>
            <person name="Ovchinnikova G."/>
            <person name="Pagani I."/>
            <person name="Siebers A.K."/>
            <person name="Allgaier M."/>
            <person name="Thelen M.P."/>
            <person name="Hugenholtz P."/>
            <person name="Woyke T."/>
        </authorList>
    </citation>
    <scope>NUCLEOTIDE SEQUENCE</scope>
    <source>
        <strain evidence="2">21</strain>
    </source>
</reference>
<gene>
    <name evidence="2" type="ordered locus">Sph21_2571</name>
</gene>
<dbReference type="PANTHER" id="PTHR34219">
    <property type="entry name" value="IRON-REGULATED INNER MEMBRANE PROTEIN-RELATED"/>
    <property type="match status" value="1"/>
</dbReference>
<feature type="transmembrane region" description="Helical" evidence="1">
    <location>
        <begin position="152"/>
        <end position="172"/>
    </location>
</feature>
<dbReference type="InterPro" id="IPR005625">
    <property type="entry name" value="PepSY-ass_TM"/>
</dbReference>
<dbReference type="AlphaFoldDB" id="F4CF21"/>
<evidence type="ECO:0000256" key="1">
    <source>
        <dbReference type="SAM" id="Phobius"/>
    </source>
</evidence>
<dbReference type="STRING" id="743722.Sph21_2571"/>
<dbReference type="Pfam" id="PF03929">
    <property type="entry name" value="PepSY_TM"/>
    <property type="match status" value="1"/>
</dbReference>
<dbReference type="OrthoDB" id="6307929at2"/>
<feature type="transmembrane region" description="Helical" evidence="1">
    <location>
        <begin position="20"/>
        <end position="39"/>
    </location>
</feature>
<keyword evidence="1" id="KW-1133">Transmembrane helix</keyword>
<organism evidence="2">
    <name type="scientific">Sphingobacterium sp. (strain 21)</name>
    <dbReference type="NCBI Taxonomy" id="743722"/>
    <lineage>
        <taxon>Bacteria</taxon>
        <taxon>Pseudomonadati</taxon>
        <taxon>Bacteroidota</taxon>
        <taxon>Sphingobacteriia</taxon>
        <taxon>Sphingobacteriales</taxon>
        <taxon>Sphingobacteriaceae</taxon>
        <taxon>Sphingobacterium</taxon>
    </lineage>
</organism>
<dbReference type="KEGG" id="shg:Sph21_2571"/>
<protein>
    <submittedName>
        <fullName evidence="2">PepSY-associated TM helix domain protein</fullName>
    </submittedName>
</protein>
<dbReference type="PATRIC" id="fig|743722.3.peg.2756"/>
<feature type="transmembrane region" description="Helical" evidence="1">
    <location>
        <begin position="201"/>
        <end position="224"/>
    </location>
</feature>
<feature type="transmembrane region" description="Helical" evidence="1">
    <location>
        <begin position="338"/>
        <end position="359"/>
    </location>
</feature>
<evidence type="ECO:0000313" key="2">
    <source>
        <dbReference type="EMBL" id="ADZ79122.1"/>
    </source>
</evidence>
<dbReference type="eggNOG" id="COG3182">
    <property type="taxonomic scope" value="Bacteria"/>
</dbReference>
<dbReference type="EMBL" id="CP002584">
    <property type="protein sequence ID" value="ADZ79122.1"/>
    <property type="molecule type" value="Genomic_DNA"/>
</dbReference>
<dbReference type="HOGENOM" id="CLU_031962_4_2_10"/>
<accession>F4CF21</accession>
<sequence length="380" mass="43489">MSIKNRLLRWVFRMHGVTGLITGIFLILLGLSGSALVFMEELDHYTNKHLFQVKETAAKMSLDTIYHRITAQYPRLSGIAWLNPQAAPTEAYNYRLYLNDGKIHTYDLAVLTIDPYTGRIIREGRYDQWQSGFMQWLFQFHFSFHFGMPGTLLTAVLGITMLISILTGVLIYRKQVWKVLCFKKPIRWHNRRMLSSDLHRIVGIWSLLFNAVIFFTGFWLNLFAFDSSAWHSKMQVNPPNRADVLSIDSLYKKASHALPQLKVHSVYMPTQPGRGFAIRGSLPGDNPFFGQASSVTLDVKSGAVEAIKESDKFDFSEKLRTLVLPLHAGSFGGLPVRILYVFIGLTPGLLSITGFLLYLKRTNKQRHLRKPTVHTFNRTY</sequence>
<dbReference type="PANTHER" id="PTHR34219:SF3">
    <property type="entry name" value="BLL7967 PROTEIN"/>
    <property type="match status" value="1"/>
</dbReference>
<name>F4CF21_SPHS2</name>
<keyword evidence="1" id="KW-0812">Transmembrane</keyword>
<keyword evidence="1" id="KW-0472">Membrane</keyword>